<organism evidence="1">
    <name type="scientific">Nothobranchius rachovii</name>
    <name type="common">bluefin notho</name>
    <dbReference type="NCBI Taxonomy" id="451742"/>
    <lineage>
        <taxon>Eukaryota</taxon>
        <taxon>Metazoa</taxon>
        <taxon>Chordata</taxon>
        <taxon>Craniata</taxon>
        <taxon>Vertebrata</taxon>
        <taxon>Euteleostomi</taxon>
        <taxon>Actinopterygii</taxon>
        <taxon>Neopterygii</taxon>
        <taxon>Teleostei</taxon>
        <taxon>Neoteleostei</taxon>
        <taxon>Acanthomorphata</taxon>
        <taxon>Ovalentaria</taxon>
        <taxon>Atherinomorphae</taxon>
        <taxon>Cyprinodontiformes</taxon>
        <taxon>Nothobranchiidae</taxon>
        <taxon>Nothobranchius</taxon>
    </lineage>
</organism>
<dbReference type="AlphaFoldDB" id="A0A1A8PSF3"/>
<feature type="non-terminal residue" evidence="1">
    <location>
        <position position="1"/>
    </location>
</feature>
<reference evidence="1" key="2">
    <citation type="submission" date="2016-06" db="EMBL/GenBank/DDBJ databases">
        <title>The genome of a short-lived fish provides insights into sex chromosome evolution and the genetic control of aging.</title>
        <authorList>
            <person name="Reichwald K."/>
            <person name="Felder M."/>
            <person name="Petzold A."/>
            <person name="Koch P."/>
            <person name="Groth M."/>
            <person name="Platzer M."/>
        </authorList>
    </citation>
    <scope>NUCLEOTIDE SEQUENCE</scope>
    <source>
        <tissue evidence="1">Brain</tissue>
    </source>
</reference>
<gene>
    <name evidence="1" type="primary">FDX1L</name>
</gene>
<reference evidence="1" key="1">
    <citation type="submission" date="2016-05" db="EMBL/GenBank/DDBJ databases">
        <authorList>
            <person name="Lavstsen T."/>
            <person name="Jespersen J.S."/>
        </authorList>
    </citation>
    <scope>NUCLEOTIDE SEQUENCE</scope>
    <source>
        <tissue evidence="1">Brain</tissue>
    </source>
</reference>
<accession>A0A1A8PSF3</accession>
<dbReference type="EMBL" id="HAEI01003332">
    <property type="protein sequence ID" value="SBR84168.1"/>
    <property type="molecule type" value="Transcribed_RNA"/>
</dbReference>
<evidence type="ECO:0000313" key="1">
    <source>
        <dbReference type="EMBL" id="SBR84168.1"/>
    </source>
</evidence>
<protein>
    <submittedName>
        <fullName evidence="1">Ferredoxin 1-like</fullName>
    </submittedName>
</protein>
<proteinExistence type="predicted"/>
<sequence length="64" mass="7505">NCQNQKKERMTCSTWRPCCRRTPDLHVRSFSLQTSMGWSSPCQKSPGTSTWTAMFPNLIEWSHR</sequence>
<name>A0A1A8PSF3_9TELE</name>